<proteinExistence type="predicted"/>
<dbReference type="PANTHER" id="PTHR42899:SF1">
    <property type="entry name" value="SPERMATOGENESIS-ASSOCIATED PROTEIN 20"/>
    <property type="match status" value="1"/>
</dbReference>
<dbReference type="GO" id="GO:0003756">
    <property type="term" value="F:protein disulfide isomerase activity"/>
    <property type="evidence" value="ECO:0007669"/>
    <property type="project" value="UniProtKB-EC"/>
</dbReference>
<sequence length="694" mass="80036">MALTQNPHKRKPNSLIHSKSPYLLQHAYNPVDWYPWSEEAFEKAKKEDKPIFLSIGYSTCHWCHVMQKESFEDEEVAALLKESFIAVKVDREERPDIDHIYMTVCQSMTGHGGWPLTVFLTPDKKPFFVGTYFPKHSKHGRPGMMDLLSVIQEKWQTERPNLEIIGQRAITSLQKEVASRSDEELRAEVLREGYQWLRNQFDKNYGGFGHAPKFPTPHNLSFLLRYWKYGRSEEALAMVEKTLQSMHAGGIYDHLGYGFSRYSTDDRWLVPHFEKMLYDNALLAIAYLECYQATGNDFYAQVARDIFSYVLRDMTDREGGFYSAEDADSEGVEGKFYVWTPQEIKAALGEEMGTLFCQYYDVTEKGNFEGQSILNRIKGREQAFCPPYGEEEWRDKLFAAQQKLWVLREKRVHPYKDDKILTSWNGMVIAALAMGARILQDEQYLVAAEKSFHFIWKHLRNDQGRLLARYRDGEAAHLAYLDDYAYLINASLELYHTSKKAEYLQKTIALQKAQTALFWDQEEGGFFFYGRDGESLPVRPKQIYDGATPSGNAVSALNLLRLARLTGDSAWEDQGMELLNAFSAQISAYPAGHCYSLMALFFAFTPNNEVVIVADKNLEEAQESLKDLEQQFLPETVFLYRFAGPDYKAIEEMAPFVRDMKTVDHHLTFYVCRDFACQQPTTNLDDVKASLEAH</sequence>
<feature type="domain" description="Spermatogenesis-associated protein 20-like TRX" evidence="1">
    <location>
        <begin position="13"/>
        <end position="172"/>
    </location>
</feature>
<name>A0A5Q2MZM4_9FIRM</name>
<reference evidence="3" key="1">
    <citation type="submission" date="2019-11" db="EMBL/GenBank/DDBJ databases">
        <title>Genome sequence of Heliorestis convoluta strain HH, an alkaliphilic and minimalistic phototrophic bacterium from a soda lake in Egypt.</title>
        <authorList>
            <person name="Dewey E.D."/>
            <person name="Stokes L.M."/>
            <person name="Burchell B.M."/>
            <person name="Shaffer K.N."/>
            <person name="Huntington A.M."/>
            <person name="Baker J.M."/>
            <person name="Nadendla S."/>
            <person name="Giglio M.G."/>
            <person name="Touchman J.W."/>
            <person name="Blankenship R.E."/>
            <person name="Madigan M.T."/>
            <person name="Sattley W.M."/>
        </authorList>
    </citation>
    <scope>NUCLEOTIDE SEQUENCE [LARGE SCALE GENOMIC DNA]</scope>
    <source>
        <strain evidence="3">HH</strain>
    </source>
</reference>
<evidence type="ECO:0000313" key="2">
    <source>
        <dbReference type="EMBL" id="QGG46392.1"/>
    </source>
</evidence>
<accession>A0A5Q2MZM4</accession>
<dbReference type="InterPro" id="IPR008928">
    <property type="entry name" value="6-hairpin_glycosidase_sf"/>
</dbReference>
<dbReference type="AlphaFoldDB" id="A0A5Q2MZM4"/>
<keyword evidence="3" id="KW-1185">Reference proteome</keyword>
<dbReference type="KEGG" id="hcv:FTV88_0213"/>
<dbReference type="OrthoDB" id="9762614at2"/>
<dbReference type="PANTHER" id="PTHR42899">
    <property type="entry name" value="SPERMATOGENESIS-ASSOCIATED PROTEIN 20"/>
    <property type="match status" value="1"/>
</dbReference>
<dbReference type="EC" id="5.3.4.1" evidence="2"/>
<dbReference type="SUPFAM" id="SSF48208">
    <property type="entry name" value="Six-hairpin glycosidases"/>
    <property type="match status" value="1"/>
</dbReference>
<protein>
    <submittedName>
        <fullName evidence="2">Thioredoxin domain-containing protein</fullName>
        <ecNumber evidence="2">5.3.4.1</ecNumber>
    </submittedName>
</protein>
<dbReference type="SUPFAM" id="SSF52833">
    <property type="entry name" value="Thioredoxin-like"/>
    <property type="match status" value="1"/>
</dbReference>
<evidence type="ECO:0000259" key="1">
    <source>
        <dbReference type="Pfam" id="PF03190"/>
    </source>
</evidence>
<dbReference type="GO" id="GO:0005975">
    <property type="term" value="P:carbohydrate metabolic process"/>
    <property type="evidence" value="ECO:0007669"/>
    <property type="project" value="InterPro"/>
</dbReference>
<gene>
    <name evidence="2" type="ORF">FTV88_0213</name>
</gene>
<dbReference type="InterPro" id="IPR036249">
    <property type="entry name" value="Thioredoxin-like_sf"/>
</dbReference>
<dbReference type="Pfam" id="PF03190">
    <property type="entry name" value="Thioredox_DsbH"/>
    <property type="match status" value="1"/>
</dbReference>
<dbReference type="CDD" id="cd02955">
    <property type="entry name" value="SSP411"/>
    <property type="match status" value="1"/>
</dbReference>
<dbReference type="PIRSF" id="PIRSF006402">
    <property type="entry name" value="UCP006402_thioredoxin"/>
    <property type="match status" value="1"/>
</dbReference>
<keyword evidence="2" id="KW-0413">Isomerase</keyword>
<dbReference type="InterPro" id="IPR024705">
    <property type="entry name" value="Ssp411"/>
</dbReference>
<dbReference type="Gene3D" id="3.40.30.10">
    <property type="entry name" value="Glutaredoxin"/>
    <property type="match status" value="1"/>
</dbReference>
<dbReference type="Gene3D" id="1.50.10.10">
    <property type="match status" value="1"/>
</dbReference>
<evidence type="ECO:0000313" key="3">
    <source>
        <dbReference type="Proteomes" id="UP000366051"/>
    </source>
</evidence>
<dbReference type="Gene3D" id="1.50.10.20">
    <property type="match status" value="1"/>
</dbReference>
<dbReference type="InterPro" id="IPR004879">
    <property type="entry name" value="Ssp411-like_TRX"/>
</dbReference>
<organism evidence="2 3">
    <name type="scientific">Heliorestis convoluta</name>
    <dbReference type="NCBI Taxonomy" id="356322"/>
    <lineage>
        <taxon>Bacteria</taxon>
        <taxon>Bacillati</taxon>
        <taxon>Bacillota</taxon>
        <taxon>Clostridia</taxon>
        <taxon>Eubacteriales</taxon>
        <taxon>Heliobacteriaceae</taxon>
        <taxon>Heliorestis</taxon>
    </lineage>
</organism>
<dbReference type="InterPro" id="IPR012341">
    <property type="entry name" value="6hp_glycosidase-like_sf"/>
</dbReference>
<dbReference type="RefSeq" id="WP_153723975.1">
    <property type="nucleotide sequence ID" value="NZ_CP045875.1"/>
</dbReference>
<dbReference type="Proteomes" id="UP000366051">
    <property type="component" value="Chromosome"/>
</dbReference>
<dbReference type="EMBL" id="CP045875">
    <property type="protein sequence ID" value="QGG46392.1"/>
    <property type="molecule type" value="Genomic_DNA"/>
</dbReference>